<keyword evidence="5" id="KW-1185">Reference proteome</keyword>
<feature type="compositionally biased region" description="Low complexity" evidence="1">
    <location>
        <begin position="61"/>
        <end position="71"/>
    </location>
</feature>
<dbReference type="AlphaFoldDB" id="A0A2T7PU31"/>
<evidence type="ECO:0000313" key="4">
    <source>
        <dbReference type="EMBL" id="PVD36932.1"/>
    </source>
</evidence>
<dbReference type="Proteomes" id="UP000245119">
    <property type="component" value="Linkage Group LG2"/>
</dbReference>
<protein>
    <recommendedName>
        <fullName evidence="6">Transmembrane protein</fullName>
    </recommendedName>
</protein>
<feature type="region of interest" description="Disordered" evidence="1">
    <location>
        <begin position="30"/>
        <end position="88"/>
    </location>
</feature>
<feature type="compositionally biased region" description="Low complexity" evidence="1">
    <location>
        <begin position="159"/>
        <end position="174"/>
    </location>
</feature>
<proteinExistence type="predicted"/>
<keyword evidence="2" id="KW-0472">Membrane</keyword>
<keyword evidence="2" id="KW-0812">Transmembrane</keyword>
<name>A0A2T7PU31_POMCA</name>
<sequence length="363" mass="38937">MTTIHRSQQSKGWVFIVLLLGSVSAFDSDPEQGQHSATWPTSSEVAQPARDDVTETTNVISTSTMASSSPSRETRSAEDDGSATSLGNNTVLIPDTSAYSSVQLYALLVDVLEKLNILVPATASCYQLQKIVHEVLPDGASESGRAVGVSLFFRETPLSASPASSASTSGTNESSKADVTGSEEQRPCPHLPASNAVGVKNECTSSPDLIHSMNAQPLVRSELLNDTHGRRVDGSQEDANDTGVAGTDNQNEASGAFEYANNGKQESYLLGGLSRTQVVVISTCSAIIALFFLVAAILRVRNYIKRIREEQAMRERPTFRSCSVRLRSASQSNDHFRRDSQTSKLSHQVGVVDLASCERLIVG</sequence>
<dbReference type="OrthoDB" id="6162987at2759"/>
<gene>
    <name evidence="4" type="ORF">C0Q70_03925</name>
</gene>
<evidence type="ECO:0000256" key="2">
    <source>
        <dbReference type="SAM" id="Phobius"/>
    </source>
</evidence>
<evidence type="ECO:0000256" key="3">
    <source>
        <dbReference type="SAM" id="SignalP"/>
    </source>
</evidence>
<keyword evidence="2" id="KW-1133">Transmembrane helix</keyword>
<evidence type="ECO:0000256" key="1">
    <source>
        <dbReference type="SAM" id="MobiDB-lite"/>
    </source>
</evidence>
<feature type="compositionally biased region" description="Basic and acidic residues" evidence="1">
    <location>
        <begin position="225"/>
        <end position="234"/>
    </location>
</feature>
<dbReference type="EMBL" id="PZQS01000002">
    <property type="protein sequence ID" value="PVD36932.1"/>
    <property type="molecule type" value="Genomic_DNA"/>
</dbReference>
<feature type="region of interest" description="Disordered" evidence="1">
    <location>
        <begin position="225"/>
        <end position="250"/>
    </location>
</feature>
<organism evidence="4 5">
    <name type="scientific">Pomacea canaliculata</name>
    <name type="common">Golden apple snail</name>
    <dbReference type="NCBI Taxonomy" id="400727"/>
    <lineage>
        <taxon>Eukaryota</taxon>
        <taxon>Metazoa</taxon>
        <taxon>Spiralia</taxon>
        <taxon>Lophotrochozoa</taxon>
        <taxon>Mollusca</taxon>
        <taxon>Gastropoda</taxon>
        <taxon>Caenogastropoda</taxon>
        <taxon>Architaenioglossa</taxon>
        <taxon>Ampullarioidea</taxon>
        <taxon>Ampullariidae</taxon>
        <taxon>Pomacea</taxon>
    </lineage>
</organism>
<feature type="signal peptide" evidence="3">
    <location>
        <begin position="1"/>
        <end position="25"/>
    </location>
</feature>
<feature type="region of interest" description="Disordered" evidence="1">
    <location>
        <begin position="159"/>
        <end position="199"/>
    </location>
</feature>
<comment type="caution">
    <text evidence="4">The sequence shown here is derived from an EMBL/GenBank/DDBJ whole genome shotgun (WGS) entry which is preliminary data.</text>
</comment>
<reference evidence="4 5" key="1">
    <citation type="submission" date="2018-04" db="EMBL/GenBank/DDBJ databases">
        <title>The genome of golden apple snail Pomacea canaliculata provides insight into stress tolerance and invasive adaptation.</title>
        <authorList>
            <person name="Liu C."/>
            <person name="Liu B."/>
            <person name="Ren Y."/>
            <person name="Zhang Y."/>
            <person name="Wang H."/>
            <person name="Li S."/>
            <person name="Jiang F."/>
            <person name="Yin L."/>
            <person name="Zhang G."/>
            <person name="Qian W."/>
            <person name="Fan W."/>
        </authorList>
    </citation>
    <scope>NUCLEOTIDE SEQUENCE [LARGE SCALE GENOMIC DNA]</scope>
    <source>
        <strain evidence="4">SZHN2017</strain>
        <tissue evidence="4">Muscle</tissue>
    </source>
</reference>
<evidence type="ECO:0008006" key="6">
    <source>
        <dbReference type="Google" id="ProtNLM"/>
    </source>
</evidence>
<accession>A0A2T7PU31</accession>
<feature type="transmembrane region" description="Helical" evidence="2">
    <location>
        <begin position="278"/>
        <end position="298"/>
    </location>
</feature>
<feature type="compositionally biased region" description="Polar residues" evidence="1">
    <location>
        <begin position="31"/>
        <end position="45"/>
    </location>
</feature>
<evidence type="ECO:0000313" key="5">
    <source>
        <dbReference type="Proteomes" id="UP000245119"/>
    </source>
</evidence>
<keyword evidence="3" id="KW-0732">Signal</keyword>
<feature type="chain" id="PRO_5015711455" description="Transmembrane protein" evidence="3">
    <location>
        <begin position="26"/>
        <end position="363"/>
    </location>
</feature>